<evidence type="ECO:0008006" key="5">
    <source>
        <dbReference type="Google" id="ProtNLM"/>
    </source>
</evidence>
<accession>A0A833TDM2</accession>
<organism evidence="2 4">
    <name type="scientific">Phytophthora infestans</name>
    <name type="common">Potato late blight agent</name>
    <name type="synonym">Botrytis infestans</name>
    <dbReference type="NCBI Taxonomy" id="4787"/>
    <lineage>
        <taxon>Eukaryota</taxon>
        <taxon>Sar</taxon>
        <taxon>Stramenopiles</taxon>
        <taxon>Oomycota</taxon>
        <taxon>Peronosporomycetes</taxon>
        <taxon>Peronosporales</taxon>
        <taxon>Peronosporaceae</taxon>
        <taxon>Phytophthora</taxon>
    </lineage>
</organism>
<reference evidence="2" key="1">
    <citation type="submission" date="2020-04" db="EMBL/GenBank/DDBJ databases">
        <title>Hybrid Assembly of Korean Phytophthora infestans isolates.</title>
        <authorList>
            <person name="Prokchorchik M."/>
            <person name="Lee Y."/>
            <person name="Seo J."/>
            <person name="Cho J.-H."/>
            <person name="Park Y.-E."/>
            <person name="Jang D.-C."/>
            <person name="Im J.-S."/>
            <person name="Choi J.-G."/>
            <person name="Park H.-J."/>
            <person name="Lee G.-B."/>
            <person name="Lee Y.-G."/>
            <person name="Hong S.-Y."/>
            <person name="Cho K."/>
            <person name="Sohn K.H."/>
        </authorList>
    </citation>
    <scope>NUCLEOTIDE SEQUENCE</scope>
    <source>
        <strain evidence="2">KR_1_A1</strain>
        <strain evidence="3">KR_2_A2</strain>
    </source>
</reference>
<dbReference type="Proteomes" id="UP000602510">
    <property type="component" value="Unassembled WGS sequence"/>
</dbReference>
<feature type="compositionally biased region" description="Polar residues" evidence="1">
    <location>
        <begin position="70"/>
        <end position="80"/>
    </location>
</feature>
<sequence length="236" mass="27065">MSAGHINEVPVQLRDNIVGRVIPRDRARHKGMYSIMEGTIHIPLDTVQHSGSTFQPSTTPPLWLPSTSTGGTAVSNTAQIPPSPLSRPPVDNTRPSGPNHLRIVEEMDKLKNAIRREKLRKYQARYRDRQRALQQLIHYALRQLHEEVQSLKLKRQYLGLKEKPTRSPWRIVSDVFRIVELGFHYPWNMINVDEMRKHAEMQPLMSQLKNAFEEDVGMGDLHGASWTATSLLTVFH</sequence>
<dbReference type="EMBL" id="JAACNO010002359">
    <property type="protein sequence ID" value="KAF4133617.1"/>
    <property type="molecule type" value="Genomic_DNA"/>
</dbReference>
<dbReference type="CDD" id="cd14686">
    <property type="entry name" value="bZIP"/>
    <property type="match status" value="1"/>
</dbReference>
<evidence type="ECO:0000313" key="3">
    <source>
        <dbReference type="EMBL" id="KAF4133617.1"/>
    </source>
</evidence>
<keyword evidence="4" id="KW-1185">Reference proteome</keyword>
<feature type="region of interest" description="Disordered" evidence="1">
    <location>
        <begin position="51"/>
        <end position="99"/>
    </location>
</feature>
<evidence type="ECO:0000313" key="4">
    <source>
        <dbReference type="Proteomes" id="UP000602510"/>
    </source>
</evidence>
<dbReference type="AlphaFoldDB" id="A0A833TDM2"/>
<dbReference type="Proteomes" id="UP000704712">
    <property type="component" value="Unassembled WGS sequence"/>
</dbReference>
<dbReference type="EMBL" id="WSZM01000038">
    <property type="protein sequence ID" value="KAF4045864.1"/>
    <property type="molecule type" value="Genomic_DNA"/>
</dbReference>
<evidence type="ECO:0000313" key="2">
    <source>
        <dbReference type="EMBL" id="KAF4045864.1"/>
    </source>
</evidence>
<proteinExistence type="predicted"/>
<name>A0A833TDM2_PHYIN</name>
<comment type="caution">
    <text evidence="2">The sequence shown here is derived from an EMBL/GenBank/DDBJ whole genome shotgun (WGS) entry which is preliminary data.</text>
</comment>
<evidence type="ECO:0000256" key="1">
    <source>
        <dbReference type="SAM" id="MobiDB-lite"/>
    </source>
</evidence>
<gene>
    <name evidence="2" type="ORF">GN244_ATG01694</name>
    <name evidence="3" type="ORF">GN958_ATG16954</name>
</gene>
<protein>
    <recommendedName>
        <fullName evidence="5">Bzip transcription factor</fullName>
    </recommendedName>
</protein>